<dbReference type="Proteomes" id="UP001381693">
    <property type="component" value="Unassembled WGS sequence"/>
</dbReference>
<proteinExistence type="predicted"/>
<keyword evidence="2" id="KW-1185">Reference proteome</keyword>
<comment type="caution">
    <text evidence="1">The sequence shown here is derived from an EMBL/GenBank/DDBJ whole genome shotgun (WGS) entry which is preliminary data.</text>
</comment>
<sequence>MSSVREKALQKRMSLQELIEYAKSLEQTKKQGLELESHMPANVHKESRAALKLPGMKVKEDAVSSGIGHTQAACRKKLKVWSATVKQLWEDDEYVDQLADDDVHDMFHVHRLGGPREQPILSVMQVNNQTLQFEVDTIASITFMSLRQFKQLWPSLKPQH</sequence>
<gene>
    <name evidence="1" type="ORF">SK128_000155</name>
</gene>
<organism evidence="1 2">
    <name type="scientific">Halocaridina rubra</name>
    <name type="common">Hawaiian red shrimp</name>
    <dbReference type="NCBI Taxonomy" id="373956"/>
    <lineage>
        <taxon>Eukaryota</taxon>
        <taxon>Metazoa</taxon>
        <taxon>Ecdysozoa</taxon>
        <taxon>Arthropoda</taxon>
        <taxon>Crustacea</taxon>
        <taxon>Multicrustacea</taxon>
        <taxon>Malacostraca</taxon>
        <taxon>Eumalacostraca</taxon>
        <taxon>Eucarida</taxon>
        <taxon>Decapoda</taxon>
        <taxon>Pleocyemata</taxon>
        <taxon>Caridea</taxon>
        <taxon>Atyoidea</taxon>
        <taxon>Atyidae</taxon>
        <taxon>Halocaridina</taxon>
    </lineage>
</organism>
<dbReference type="EMBL" id="JAXCGZ010009558">
    <property type="protein sequence ID" value="KAK7076761.1"/>
    <property type="molecule type" value="Genomic_DNA"/>
</dbReference>
<name>A0AAN9A1D3_HALRR</name>
<reference evidence="1 2" key="1">
    <citation type="submission" date="2023-11" db="EMBL/GenBank/DDBJ databases">
        <title>Halocaridina rubra genome assembly.</title>
        <authorList>
            <person name="Smith C."/>
        </authorList>
    </citation>
    <scope>NUCLEOTIDE SEQUENCE [LARGE SCALE GENOMIC DNA]</scope>
    <source>
        <strain evidence="1">EP-1</strain>
        <tissue evidence="1">Whole</tissue>
    </source>
</reference>
<accession>A0AAN9A1D3</accession>
<dbReference type="AlphaFoldDB" id="A0AAN9A1D3"/>
<evidence type="ECO:0000313" key="1">
    <source>
        <dbReference type="EMBL" id="KAK7076761.1"/>
    </source>
</evidence>
<evidence type="ECO:0000313" key="2">
    <source>
        <dbReference type="Proteomes" id="UP001381693"/>
    </source>
</evidence>
<protein>
    <submittedName>
        <fullName evidence="1">Uncharacterized protein</fullName>
    </submittedName>
</protein>